<dbReference type="RefSeq" id="WP_245886479.1">
    <property type="nucleotide sequence ID" value="NZ_PTJD01000003.1"/>
</dbReference>
<proteinExistence type="inferred from homology"/>
<dbReference type="EMBL" id="PTJD01000003">
    <property type="protein sequence ID" value="PPK97772.1"/>
    <property type="molecule type" value="Genomic_DNA"/>
</dbReference>
<dbReference type="GO" id="GO:0008270">
    <property type="term" value="F:zinc ion binding"/>
    <property type="evidence" value="ECO:0007669"/>
    <property type="project" value="InterPro"/>
</dbReference>
<feature type="region of interest" description="Disordered" evidence="2">
    <location>
        <begin position="478"/>
        <end position="500"/>
    </location>
</feature>
<dbReference type="SMART" id="SM00701">
    <property type="entry name" value="PGRP"/>
    <property type="match status" value="1"/>
</dbReference>
<feature type="compositionally biased region" description="Gly residues" evidence="2">
    <location>
        <begin position="480"/>
        <end position="489"/>
    </location>
</feature>
<keyword evidence="5" id="KW-1185">Reference proteome</keyword>
<dbReference type="InterPro" id="IPR015510">
    <property type="entry name" value="PGRP"/>
</dbReference>
<protein>
    <submittedName>
        <fullName evidence="4">LGFP repeat-containing protein</fullName>
    </submittedName>
</protein>
<dbReference type="SUPFAM" id="SSF55846">
    <property type="entry name" value="N-acetylmuramoyl-L-alanine amidase-like"/>
    <property type="match status" value="1"/>
</dbReference>
<dbReference type="Pfam" id="PF01510">
    <property type="entry name" value="Amidase_2"/>
    <property type="match status" value="1"/>
</dbReference>
<dbReference type="Proteomes" id="UP000239485">
    <property type="component" value="Unassembled WGS sequence"/>
</dbReference>
<dbReference type="Gene3D" id="3.40.80.10">
    <property type="entry name" value="Peptidoglycan recognition protein-like"/>
    <property type="match status" value="1"/>
</dbReference>
<evidence type="ECO:0000259" key="3">
    <source>
        <dbReference type="SMART" id="SM00701"/>
    </source>
</evidence>
<name>A0A2S6IU39_9ACTN</name>
<dbReference type="PANTHER" id="PTHR11022">
    <property type="entry name" value="PEPTIDOGLYCAN RECOGNITION PROTEIN"/>
    <property type="match status" value="1"/>
</dbReference>
<accession>A0A2S6IU39</accession>
<dbReference type="InterPro" id="IPR002502">
    <property type="entry name" value="Amidase_domain"/>
</dbReference>
<dbReference type="InterPro" id="IPR013207">
    <property type="entry name" value="LGFP"/>
</dbReference>
<dbReference type="InterPro" id="IPR036505">
    <property type="entry name" value="Amidase/PGRP_sf"/>
</dbReference>
<feature type="domain" description="Peptidoglycan recognition protein family" evidence="3">
    <location>
        <begin position="268"/>
        <end position="416"/>
    </location>
</feature>
<organism evidence="4 5">
    <name type="scientific">Kineococcus xinjiangensis</name>
    <dbReference type="NCBI Taxonomy" id="512762"/>
    <lineage>
        <taxon>Bacteria</taxon>
        <taxon>Bacillati</taxon>
        <taxon>Actinomycetota</taxon>
        <taxon>Actinomycetes</taxon>
        <taxon>Kineosporiales</taxon>
        <taxon>Kineosporiaceae</taxon>
        <taxon>Kineococcus</taxon>
    </lineage>
</organism>
<evidence type="ECO:0000313" key="5">
    <source>
        <dbReference type="Proteomes" id="UP000239485"/>
    </source>
</evidence>
<dbReference type="CDD" id="cd06583">
    <property type="entry name" value="PGRP"/>
    <property type="match status" value="1"/>
</dbReference>
<dbReference type="InterPro" id="IPR006619">
    <property type="entry name" value="PGRP_domain_met/bac"/>
</dbReference>
<dbReference type="GO" id="GO:0008745">
    <property type="term" value="F:N-acetylmuramoyl-L-alanine amidase activity"/>
    <property type="evidence" value="ECO:0007669"/>
    <property type="project" value="InterPro"/>
</dbReference>
<evidence type="ECO:0000256" key="1">
    <source>
        <dbReference type="ARBA" id="ARBA00007553"/>
    </source>
</evidence>
<evidence type="ECO:0000256" key="2">
    <source>
        <dbReference type="SAM" id="MobiDB-lite"/>
    </source>
</evidence>
<dbReference type="PANTHER" id="PTHR11022:SF41">
    <property type="entry name" value="PEPTIDOGLYCAN-RECOGNITION PROTEIN LC-RELATED"/>
    <property type="match status" value="1"/>
</dbReference>
<gene>
    <name evidence="4" type="ORF">CLV92_103307</name>
</gene>
<dbReference type="PROSITE" id="PS51318">
    <property type="entry name" value="TAT"/>
    <property type="match status" value="1"/>
</dbReference>
<comment type="similarity">
    <text evidence="1">Belongs to the N-acetylmuramoyl-L-alanine amidase 2 family.</text>
</comment>
<dbReference type="Pfam" id="PF08310">
    <property type="entry name" value="LGFP"/>
    <property type="match status" value="4"/>
</dbReference>
<comment type="caution">
    <text evidence="4">The sequence shown here is derived from an EMBL/GenBank/DDBJ whole genome shotgun (WGS) entry which is preliminary data.</text>
</comment>
<evidence type="ECO:0000313" key="4">
    <source>
        <dbReference type="EMBL" id="PPK97772.1"/>
    </source>
</evidence>
<dbReference type="AlphaFoldDB" id="A0A2S6IU39"/>
<dbReference type="GO" id="GO:0009253">
    <property type="term" value="P:peptidoglycan catabolic process"/>
    <property type="evidence" value="ECO:0007669"/>
    <property type="project" value="InterPro"/>
</dbReference>
<sequence>MRWTRNDSRTTTEPAGQAAAVRGVSRRLALAAGGSAGVLSLLSPLHSRAATATGSALGPGAVTSSGTTQAYSLADAAVRLAGTDGAAAPAGLAEDTVTVTIAVDGGRMLGVTFPRGTRASEVEVRTGDGRTWDAWTALPLSDNEPDAGSAEARRTVTASDPLWVGHLGAGAQVQVRLPRADVATARLHVVDPGVAAGDARAVRLVHSRRAAAPAAAATPQELSLDTGEEPVAPVVPDPVLPVPAPLAPTAPEPAPVAEEPVSKALAQPRIGSREAWGADETLRRAAAAYSTTIKAAVVHHTADKGSYSQGDVPAVIRGMYRYHTVSQGWSDLGYNFVVDRFGGIWEGRAGGITQAVIGAHAGGFNTDTFGVSMMGDFTSTAPTQAMLESVAQVIAWKLSLYNVKSGGSAQLLSAGGGTSRYKAGTAVTMPVVMAHRDVGFTACPGNTGITKMGWIRNRVDQLLQGAPTSPIAAKYAQSGGRAGSLGGSSGPETKTPGRPGAYQHFQGGSIYWSQATGAQIVKGAIRDRWASFGSENGYLGFPTRDEGPAAAGGAYSHFQGGSIYWSPATGAHVVRGAIRDKWSALGWERSFLGFPTTSEIPLPRGAFNHFQGGSIYWSAATGAKSVRGAIRDAWAAQGWENGRLGYPTSDEYDVSGGRRSDFQGGSLTWHAATGAVTKALK</sequence>
<reference evidence="4 5" key="1">
    <citation type="submission" date="2018-02" db="EMBL/GenBank/DDBJ databases">
        <title>Genomic Encyclopedia of Archaeal and Bacterial Type Strains, Phase II (KMG-II): from individual species to whole genera.</title>
        <authorList>
            <person name="Goeker M."/>
        </authorList>
    </citation>
    <scope>NUCLEOTIDE SEQUENCE [LARGE SCALE GENOMIC DNA]</scope>
    <source>
        <strain evidence="4 5">DSM 22857</strain>
    </source>
</reference>
<dbReference type="InterPro" id="IPR006311">
    <property type="entry name" value="TAT_signal"/>
</dbReference>